<dbReference type="RefSeq" id="WP_369233583.1">
    <property type="nucleotide sequence ID" value="NZ_CP163435.1"/>
</dbReference>
<keyword evidence="2" id="KW-0472">Membrane</keyword>
<reference evidence="4" key="1">
    <citation type="submission" date="2024-07" db="EMBL/GenBank/DDBJ databases">
        <authorList>
            <person name="Yu S.T."/>
        </authorList>
    </citation>
    <scope>NUCLEOTIDE SEQUENCE</scope>
    <source>
        <strain evidence="4">R21</strain>
    </source>
</reference>
<keyword evidence="2" id="KW-1133">Transmembrane helix</keyword>
<evidence type="ECO:0000256" key="1">
    <source>
        <dbReference type="SAM" id="MobiDB-lite"/>
    </source>
</evidence>
<organism evidence="4">
    <name type="scientific">Streptomyces sp. R21</name>
    <dbReference type="NCBI Taxonomy" id="3238627"/>
    <lineage>
        <taxon>Bacteria</taxon>
        <taxon>Bacillati</taxon>
        <taxon>Actinomycetota</taxon>
        <taxon>Actinomycetes</taxon>
        <taxon>Kitasatosporales</taxon>
        <taxon>Streptomycetaceae</taxon>
        <taxon>Streptomyces</taxon>
    </lineage>
</organism>
<evidence type="ECO:0000256" key="3">
    <source>
        <dbReference type="SAM" id="SignalP"/>
    </source>
</evidence>
<feature type="signal peptide" evidence="3">
    <location>
        <begin position="1"/>
        <end position="25"/>
    </location>
</feature>
<feature type="region of interest" description="Disordered" evidence="1">
    <location>
        <begin position="175"/>
        <end position="208"/>
    </location>
</feature>
<sequence length="379" mass="39389">MKRSLHFAVLLGMLCALVPVGSAAAAGDTACPGDFAARLDCWSGLIHEGTVEITLNDTVPFDSRHVDKGVAQKLYDNRGKLVVRVPKGKETGEGGTALLVLATGRLVDGGAQITRLHAPALDWLKQLRICDRKPDKPLCDQVADAPPKTRPLSGDELISQNHVANLATHLYVVSSGVPQDPQPSDTSANKGGATTGGNDGGKSKGGESNGINTTTWVIAGMSAVLLALLAAFVTAVRRSSHSSRAPAARSARPVRAAALAAPGVGALPAARARGADAPGADPRAADESTTRLLVAPAPRYGRQVGARTGPARTATVRTALHPQGYVELDRILYRAVWAEPGRPPPAPGSLVDVTDARERDSDVLYAFPPAAGRHAKGTR</sequence>
<evidence type="ECO:0000313" key="4">
    <source>
        <dbReference type="EMBL" id="XDQ26297.1"/>
    </source>
</evidence>
<keyword evidence="2" id="KW-0812">Transmembrane</keyword>
<dbReference type="EMBL" id="CP163435">
    <property type="protein sequence ID" value="XDQ26297.1"/>
    <property type="molecule type" value="Genomic_DNA"/>
</dbReference>
<proteinExistence type="predicted"/>
<accession>A0AB39P760</accession>
<protein>
    <submittedName>
        <fullName evidence="4">Uncharacterized protein</fullName>
    </submittedName>
</protein>
<evidence type="ECO:0000256" key="2">
    <source>
        <dbReference type="SAM" id="Phobius"/>
    </source>
</evidence>
<dbReference type="AlphaFoldDB" id="A0AB39P760"/>
<name>A0AB39P760_9ACTN</name>
<feature type="transmembrane region" description="Helical" evidence="2">
    <location>
        <begin position="216"/>
        <end position="236"/>
    </location>
</feature>
<feature type="chain" id="PRO_5044320000" evidence="3">
    <location>
        <begin position="26"/>
        <end position="379"/>
    </location>
</feature>
<gene>
    <name evidence="4" type="ORF">AB5J56_17005</name>
</gene>
<keyword evidence="3" id="KW-0732">Signal</keyword>